<dbReference type="EMBL" id="CXWD01000015">
    <property type="protein sequence ID" value="CTQ73545.1"/>
    <property type="molecule type" value="Genomic_DNA"/>
</dbReference>
<gene>
    <name evidence="3" type="primary">yqaA</name>
    <name evidence="3" type="ORF">LAX5112_03572</name>
</gene>
<dbReference type="AlphaFoldDB" id="A0A0M7AEG9"/>
<name>A0A0M7AEG9_9HYPH</name>
<feature type="transmembrane region" description="Helical" evidence="1">
    <location>
        <begin position="88"/>
        <end position="110"/>
    </location>
</feature>
<dbReference type="RefSeq" id="WP_055672936.1">
    <property type="nucleotide sequence ID" value="NZ_CXWD01000015.1"/>
</dbReference>
<feature type="transmembrane region" description="Helical" evidence="1">
    <location>
        <begin position="35"/>
        <end position="60"/>
    </location>
</feature>
<evidence type="ECO:0000259" key="2">
    <source>
        <dbReference type="Pfam" id="PF09335"/>
    </source>
</evidence>
<keyword evidence="4" id="KW-1185">Reference proteome</keyword>
<keyword evidence="1" id="KW-0812">Transmembrane</keyword>
<proteinExistence type="predicted"/>
<dbReference type="PANTHER" id="PTHR42709">
    <property type="entry name" value="ALKALINE PHOSPHATASE LIKE PROTEIN"/>
    <property type="match status" value="1"/>
</dbReference>
<keyword evidence="1" id="KW-0472">Membrane</keyword>
<protein>
    <submittedName>
        <fullName evidence="3">Inner membrane protein YqaA</fullName>
    </submittedName>
</protein>
<dbReference type="PANTHER" id="PTHR42709:SF4">
    <property type="entry name" value="INNER MEMBRANE PROTEIN YQAA"/>
    <property type="match status" value="1"/>
</dbReference>
<organism evidence="3 4">
    <name type="scientific">Roseibium alexandrii</name>
    <dbReference type="NCBI Taxonomy" id="388408"/>
    <lineage>
        <taxon>Bacteria</taxon>
        <taxon>Pseudomonadati</taxon>
        <taxon>Pseudomonadota</taxon>
        <taxon>Alphaproteobacteria</taxon>
        <taxon>Hyphomicrobiales</taxon>
        <taxon>Stappiaceae</taxon>
        <taxon>Roseibium</taxon>
    </lineage>
</organism>
<dbReference type="OrthoDB" id="9814483at2"/>
<keyword evidence="1" id="KW-1133">Transmembrane helix</keyword>
<dbReference type="InterPro" id="IPR032816">
    <property type="entry name" value="VTT_dom"/>
</dbReference>
<feature type="transmembrane region" description="Helical" evidence="1">
    <location>
        <begin position="116"/>
        <end position="137"/>
    </location>
</feature>
<evidence type="ECO:0000313" key="4">
    <source>
        <dbReference type="Proteomes" id="UP000053235"/>
    </source>
</evidence>
<dbReference type="Pfam" id="PF09335">
    <property type="entry name" value="VTT_dom"/>
    <property type="match status" value="1"/>
</dbReference>
<dbReference type="Proteomes" id="UP000053235">
    <property type="component" value="Unassembled WGS sequence"/>
</dbReference>
<feature type="domain" description="VTT" evidence="2">
    <location>
        <begin position="30"/>
        <end position="134"/>
    </location>
</feature>
<accession>A0A0M7AEG9</accession>
<dbReference type="InterPro" id="IPR051311">
    <property type="entry name" value="DedA_domain"/>
</dbReference>
<evidence type="ECO:0000313" key="3">
    <source>
        <dbReference type="EMBL" id="CTQ73545.1"/>
    </source>
</evidence>
<sequence length="140" mass="15438">MIALFLSSFLAATFFPAQSELGLVYLVTTYPEDLVALIAVASVGNTLGSVVNWAIGLGLIRFAGPAEHSGKASKWYVKAQHWYERYGYWSLLISWAPLVGDPVTLVAGVFREPLWRFFLLVAIAKTVRYIVVAAIALQFI</sequence>
<reference evidence="4" key="1">
    <citation type="submission" date="2015-07" db="EMBL/GenBank/DDBJ databases">
        <authorList>
            <person name="Rodrigo-Torres Lidia"/>
            <person name="Arahal R.David."/>
        </authorList>
    </citation>
    <scope>NUCLEOTIDE SEQUENCE [LARGE SCALE GENOMIC DNA]</scope>
    <source>
        <strain evidence="4">CECT 5112</strain>
    </source>
</reference>
<evidence type="ECO:0000256" key="1">
    <source>
        <dbReference type="SAM" id="Phobius"/>
    </source>
</evidence>